<protein>
    <submittedName>
        <fullName evidence="3">Purine and uridine phosphorylase</fullName>
    </submittedName>
</protein>
<dbReference type="InterPro" id="IPR056002">
    <property type="entry name" value="DUF7580"/>
</dbReference>
<feature type="domain" description="DUF7580" evidence="2">
    <location>
        <begin position="156"/>
        <end position="506"/>
    </location>
</feature>
<evidence type="ECO:0000313" key="4">
    <source>
        <dbReference type="Proteomes" id="UP000248961"/>
    </source>
</evidence>
<dbReference type="EMBL" id="KZ824267">
    <property type="protein sequence ID" value="RAL17378.1"/>
    <property type="molecule type" value="Genomic_DNA"/>
</dbReference>
<dbReference type="Proteomes" id="UP000248961">
    <property type="component" value="Unassembled WGS sequence"/>
</dbReference>
<evidence type="ECO:0000313" key="3">
    <source>
        <dbReference type="EMBL" id="RAL17378.1"/>
    </source>
</evidence>
<evidence type="ECO:0000259" key="2">
    <source>
        <dbReference type="Pfam" id="PF24476"/>
    </source>
</evidence>
<dbReference type="GO" id="GO:0003824">
    <property type="term" value="F:catalytic activity"/>
    <property type="evidence" value="ECO:0007669"/>
    <property type="project" value="InterPro"/>
</dbReference>
<dbReference type="STRING" id="1450537.A0A395IE02"/>
<evidence type="ECO:0000256" key="1">
    <source>
        <dbReference type="SAM" id="MobiDB-lite"/>
    </source>
</evidence>
<dbReference type="OrthoDB" id="1577640at2759"/>
<dbReference type="GeneID" id="37203894"/>
<keyword evidence="4" id="KW-1185">Reference proteome</keyword>
<dbReference type="AlphaFoldDB" id="A0A395IE02"/>
<proteinExistence type="predicted"/>
<name>A0A395IE02_ASPHC</name>
<reference evidence="3 4" key="1">
    <citation type="submission" date="2018-02" db="EMBL/GenBank/DDBJ databases">
        <title>The genomes of Aspergillus section Nigri reveals drivers in fungal speciation.</title>
        <authorList>
            <consortium name="DOE Joint Genome Institute"/>
            <person name="Vesth T.C."/>
            <person name="Nybo J."/>
            <person name="Theobald S."/>
            <person name="Brandl J."/>
            <person name="Frisvad J.C."/>
            <person name="Nielsen K.F."/>
            <person name="Lyhne E.K."/>
            <person name="Kogle M.E."/>
            <person name="Kuo A."/>
            <person name="Riley R."/>
            <person name="Clum A."/>
            <person name="Nolan M."/>
            <person name="Lipzen A."/>
            <person name="Salamov A."/>
            <person name="Henrissat B."/>
            <person name="Wiebenga A."/>
            <person name="De vries R.P."/>
            <person name="Grigoriev I.V."/>
            <person name="Mortensen U.H."/>
            <person name="Andersen M.R."/>
            <person name="Baker S.E."/>
        </authorList>
    </citation>
    <scope>NUCLEOTIDE SEQUENCE [LARGE SCALE GENOMIC DNA]</scope>
    <source>
        <strain evidence="3 4">CBS 101889</strain>
    </source>
</reference>
<dbReference type="InterPro" id="IPR035994">
    <property type="entry name" value="Nucleoside_phosphorylase_sf"/>
</dbReference>
<accession>A0A395IE02</accession>
<dbReference type="SUPFAM" id="SSF53167">
    <property type="entry name" value="Purine and uridine phosphorylases"/>
    <property type="match status" value="1"/>
</dbReference>
<organism evidence="3 4">
    <name type="scientific">Aspergillus homomorphus (strain CBS 101889)</name>
    <dbReference type="NCBI Taxonomy" id="1450537"/>
    <lineage>
        <taxon>Eukaryota</taxon>
        <taxon>Fungi</taxon>
        <taxon>Dikarya</taxon>
        <taxon>Ascomycota</taxon>
        <taxon>Pezizomycotina</taxon>
        <taxon>Eurotiomycetes</taxon>
        <taxon>Eurotiomycetidae</taxon>
        <taxon>Eurotiales</taxon>
        <taxon>Aspergillaceae</taxon>
        <taxon>Aspergillus</taxon>
        <taxon>Aspergillus subgen. Circumdati</taxon>
    </lineage>
</organism>
<dbReference type="Gene3D" id="3.40.50.1580">
    <property type="entry name" value="Nucleoside phosphorylase domain"/>
    <property type="match status" value="1"/>
</dbReference>
<dbReference type="InterPro" id="IPR053137">
    <property type="entry name" value="NLR-like"/>
</dbReference>
<dbReference type="RefSeq" id="XP_025556532.1">
    <property type="nucleotide sequence ID" value="XM_025699605.1"/>
</dbReference>
<dbReference type="PANTHER" id="PTHR46082:SF11">
    <property type="entry name" value="AAA+ ATPASE DOMAIN-CONTAINING PROTEIN-RELATED"/>
    <property type="match status" value="1"/>
</dbReference>
<sequence>MNQMTPIQLLLESFSIVRTVADSFQDGENHKLGKFFGHLNAYSFLMTEHLLPFQHQTPELSVELERLIHTVLNKLTAFLRSPVLPEFESALPPSTRFRKLTALVRYWELPENENDRLLYRRDELILLLRGCVATLQSQLSKEPPIREHRTLRRRRSKPCSVWMGADTVFQALFTSSRACSQIHTHESAARLRLATHRKHDEDQYKFETLVSLNLTCHIWQETHIRTTLLPSSSKKKKAGVKFCLTENNENSAEKHKRPRLSVMGLCEQIEKLKSKRPLMRLNLSIEDGRLWKDQSSQIEHPINRTIPQISLKDIIKYRPTCLTEKVKRVLAVLLAYSVLHLHGTPWLRSTNFHPDKIFFFATSATIPLKPYIHTDLDEPLDGCVNTDEDKEVDPDDLPSHPYPDIVMLAIMLIELYVTQPLQSLAREFEMQCEDWAIVDDNTRYSIAIAAFDKLKADFPDNYREAVDRCLDPNIGLGPNDDELSEQDFKRLIYDDIVQPLEDELDQGFGNTVHIDRLDEIAQTMDLSTWGQMRPTKCPLPESTAPPPSNPDAPTIQGSKSLSQMCISWTSLAGTMPNTRSHRDYTVGWVCALPRELAAAQAILDEIHLPLPQVSSDQNNYTFGRIGPHNIVMACLPAGVTGTVSAARVANNMMATFLSLKFGLMVGIGGGVPGQKDIRLGDVVVGEPFGPFGGVIQYDFGKTVQNSDFRRTGSLNRPPDVLLTAVSRLKADHLRKQPSLERYITEMLEKYPDLIAEYSHPGVENDILFASEYDHVPIDDRSTCDRCDPSKVIQRQPRTSHAALIHYGLIASGNKLIRDGKTREKLRKELDVICFEMEAAGIIDVFPCLVIRGICDYADTHKNKVWQGYAAATAAAYAKELLSVISGSQSDNAHRLESIRP</sequence>
<dbReference type="Pfam" id="PF24476">
    <property type="entry name" value="DUF7580"/>
    <property type="match status" value="1"/>
</dbReference>
<dbReference type="GO" id="GO:0009116">
    <property type="term" value="P:nucleoside metabolic process"/>
    <property type="evidence" value="ECO:0007669"/>
    <property type="project" value="InterPro"/>
</dbReference>
<gene>
    <name evidence="3" type="ORF">BO97DRAFT_466995</name>
</gene>
<dbReference type="VEuPathDB" id="FungiDB:BO97DRAFT_466995"/>
<dbReference type="PANTHER" id="PTHR46082">
    <property type="entry name" value="ATP/GTP-BINDING PROTEIN-RELATED"/>
    <property type="match status" value="1"/>
</dbReference>
<feature type="region of interest" description="Disordered" evidence="1">
    <location>
        <begin position="535"/>
        <end position="556"/>
    </location>
</feature>